<evidence type="ECO:0000256" key="2">
    <source>
        <dbReference type="ARBA" id="ARBA00022737"/>
    </source>
</evidence>
<evidence type="ECO:0000313" key="7">
    <source>
        <dbReference type="Proteomes" id="UP001164746"/>
    </source>
</evidence>
<protein>
    <submittedName>
        <fullName evidence="6">MEGF6-like protein</fullName>
    </submittedName>
</protein>
<dbReference type="PROSITE" id="PS50026">
    <property type="entry name" value="EGF_3"/>
    <property type="match status" value="1"/>
</dbReference>
<dbReference type="PRINTS" id="PR00011">
    <property type="entry name" value="EGFLAMININ"/>
</dbReference>
<organism evidence="6 7">
    <name type="scientific">Mya arenaria</name>
    <name type="common">Soft-shell clam</name>
    <dbReference type="NCBI Taxonomy" id="6604"/>
    <lineage>
        <taxon>Eukaryota</taxon>
        <taxon>Metazoa</taxon>
        <taxon>Spiralia</taxon>
        <taxon>Lophotrochozoa</taxon>
        <taxon>Mollusca</taxon>
        <taxon>Bivalvia</taxon>
        <taxon>Autobranchia</taxon>
        <taxon>Heteroconchia</taxon>
        <taxon>Euheterodonta</taxon>
        <taxon>Imparidentia</taxon>
        <taxon>Neoheterodontei</taxon>
        <taxon>Myida</taxon>
        <taxon>Myoidea</taxon>
        <taxon>Myidae</taxon>
        <taxon>Mya</taxon>
    </lineage>
</organism>
<feature type="domain" description="EGF-like" evidence="5">
    <location>
        <begin position="45"/>
        <end position="86"/>
    </location>
</feature>
<dbReference type="PANTHER" id="PTHR24043">
    <property type="entry name" value="SCAVENGER RECEPTOR CLASS F"/>
    <property type="match status" value="1"/>
</dbReference>
<dbReference type="InterPro" id="IPR018097">
    <property type="entry name" value="EGF_Ca-bd_CS"/>
</dbReference>
<name>A0ABY7EED9_MYAAR</name>
<keyword evidence="3" id="KW-1015">Disulfide bond</keyword>
<dbReference type="PROSITE" id="PS00010">
    <property type="entry name" value="ASX_HYDROXYL"/>
    <property type="match status" value="2"/>
</dbReference>
<keyword evidence="1 4" id="KW-0245">EGF-like domain</keyword>
<dbReference type="InterPro" id="IPR049883">
    <property type="entry name" value="NOTCH1_EGF-like"/>
</dbReference>
<dbReference type="InterPro" id="IPR001881">
    <property type="entry name" value="EGF-like_Ca-bd_dom"/>
</dbReference>
<dbReference type="CDD" id="cd00054">
    <property type="entry name" value="EGF_CA"/>
    <property type="match status" value="1"/>
</dbReference>
<dbReference type="InterPro" id="IPR000742">
    <property type="entry name" value="EGF"/>
</dbReference>
<evidence type="ECO:0000256" key="1">
    <source>
        <dbReference type="ARBA" id="ARBA00022536"/>
    </source>
</evidence>
<feature type="non-terminal residue" evidence="6">
    <location>
        <position position="366"/>
    </location>
</feature>
<dbReference type="PANTHER" id="PTHR24043:SF8">
    <property type="entry name" value="EGF-LIKE DOMAIN-CONTAINING PROTEIN"/>
    <property type="match status" value="1"/>
</dbReference>
<evidence type="ECO:0000256" key="3">
    <source>
        <dbReference type="ARBA" id="ARBA00023157"/>
    </source>
</evidence>
<reference evidence="6" key="1">
    <citation type="submission" date="2022-11" db="EMBL/GenBank/DDBJ databases">
        <title>Centuries of genome instability and evolution in soft-shell clam transmissible cancer (bioRxiv).</title>
        <authorList>
            <person name="Hart S.F.M."/>
            <person name="Yonemitsu M.A."/>
            <person name="Giersch R.M."/>
            <person name="Beal B.F."/>
            <person name="Arriagada G."/>
            <person name="Davis B.W."/>
            <person name="Ostrander E.A."/>
            <person name="Goff S.P."/>
            <person name="Metzger M.J."/>
        </authorList>
    </citation>
    <scope>NUCLEOTIDE SEQUENCE</scope>
    <source>
        <strain evidence="6">MELC-2E11</strain>
        <tissue evidence="6">Siphon/mantle</tissue>
    </source>
</reference>
<keyword evidence="7" id="KW-1185">Reference proteome</keyword>
<dbReference type="Gene3D" id="2.10.25.10">
    <property type="entry name" value="Laminin"/>
    <property type="match status" value="1"/>
</dbReference>
<dbReference type="Proteomes" id="UP001164746">
    <property type="component" value="Chromosome 6"/>
</dbReference>
<dbReference type="Pfam" id="PF07645">
    <property type="entry name" value="EGF_CA"/>
    <property type="match status" value="2"/>
</dbReference>
<keyword evidence="2" id="KW-0677">Repeat</keyword>
<dbReference type="Gene3D" id="2.170.300.10">
    <property type="entry name" value="Tie2 ligand-binding domain superfamily"/>
    <property type="match status" value="2"/>
</dbReference>
<dbReference type="PROSITE" id="PS01187">
    <property type="entry name" value="EGF_CA"/>
    <property type="match status" value="2"/>
</dbReference>
<dbReference type="SMART" id="SM00181">
    <property type="entry name" value="EGF"/>
    <property type="match status" value="4"/>
</dbReference>
<sequence>CKKGTFGVNCSSTCICEAENTYTCDNVVGTCTCKQGWTGDDCSKDVDECHLSTHTCSENSSCRNKYGGFLCDCHVGYQKTGGALCAKCGRNYFGEACRRRCECFEDETHFSCNHIDGRCRCKTGFHRRNESDTCKGCINNSYGLDCAYICECNTTNSADSNQSCDEKDGTCFCNKFWDGISCNVDVNECKVQTICGDDPLKGCHNTEGNFSCDCKRGYKLDLFNNCVKDTSFDEDCHKNITDCTVAVTLTTMLNITFDETLLSYMKRYTNFLVEIKICDIRKRGSLHVNYTICMNATFEEQDKLQGEAANALFKMARGDTLEFDGDMVRVSTESLVYTDDKCQFYQDLFGHCGMGYKCCVKEDRRG</sequence>
<evidence type="ECO:0000259" key="5">
    <source>
        <dbReference type="PROSITE" id="PS50026"/>
    </source>
</evidence>
<dbReference type="InterPro" id="IPR042635">
    <property type="entry name" value="MEGF10/SREC1/2-like"/>
</dbReference>
<comment type="caution">
    <text evidence="4">Lacks conserved residue(s) required for the propagation of feature annotation.</text>
</comment>
<accession>A0ABY7EED9</accession>
<dbReference type="SMART" id="SM00179">
    <property type="entry name" value="EGF_CA"/>
    <property type="match status" value="2"/>
</dbReference>
<gene>
    <name evidence="6" type="ORF">MAR_017487</name>
</gene>
<dbReference type="PROSITE" id="PS01186">
    <property type="entry name" value="EGF_2"/>
    <property type="match status" value="1"/>
</dbReference>
<dbReference type="InterPro" id="IPR009030">
    <property type="entry name" value="Growth_fac_rcpt_cys_sf"/>
</dbReference>
<dbReference type="SUPFAM" id="SSF57184">
    <property type="entry name" value="Growth factor receptor domain"/>
    <property type="match status" value="1"/>
</dbReference>
<proteinExistence type="predicted"/>
<dbReference type="EMBL" id="CP111017">
    <property type="protein sequence ID" value="WAR07529.1"/>
    <property type="molecule type" value="Genomic_DNA"/>
</dbReference>
<evidence type="ECO:0000256" key="4">
    <source>
        <dbReference type="PROSITE-ProRule" id="PRU00076"/>
    </source>
</evidence>
<evidence type="ECO:0000313" key="6">
    <source>
        <dbReference type="EMBL" id="WAR07529.1"/>
    </source>
</evidence>
<dbReference type="InterPro" id="IPR000152">
    <property type="entry name" value="EGF-type_Asp/Asn_hydroxyl_site"/>
</dbReference>